<name>A0A0G1SDI0_9BACT</name>
<comment type="caution">
    <text evidence="1">The sequence shown here is derived from an EMBL/GenBank/DDBJ whole genome shotgun (WGS) entry which is preliminary data.</text>
</comment>
<dbReference type="PANTHER" id="PTHR46246">
    <property type="entry name" value="GUANOSINE-3',5'-BIS(DIPHOSPHATE) 3'-PYROPHOSPHOHYDROLASE MESH1"/>
    <property type="match status" value="1"/>
</dbReference>
<accession>A0A0G1SDI0</accession>
<organism evidence="1 2">
    <name type="scientific">Candidatus Uhrbacteria bacterium GW2011_GWE2_46_68</name>
    <dbReference type="NCBI Taxonomy" id="1618994"/>
    <lineage>
        <taxon>Bacteria</taxon>
        <taxon>Candidatus Uhriibacteriota</taxon>
    </lineage>
</organism>
<dbReference type="InterPro" id="IPR052194">
    <property type="entry name" value="MESH1"/>
</dbReference>
<dbReference type="STRING" id="1618994.UX57_C0024G0010"/>
<dbReference type="Pfam" id="PF13328">
    <property type="entry name" value="HD_4"/>
    <property type="match status" value="1"/>
</dbReference>
<evidence type="ECO:0008006" key="3">
    <source>
        <dbReference type="Google" id="ProtNLM"/>
    </source>
</evidence>
<dbReference type="GO" id="GO:0008893">
    <property type="term" value="F:guanosine-3',5'-bis(diphosphate) 3'-diphosphatase activity"/>
    <property type="evidence" value="ECO:0007669"/>
    <property type="project" value="TreeGrafter"/>
</dbReference>
<dbReference type="Gene3D" id="1.10.3210.10">
    <property type="entry name" value="Hypothetical protein af1432"/>
    <property type="match status" value="1"/>
</dbReference>
<dbReference type="SUPFAM" id="SSF109604">
    <property type="entry name" value="HD-domain/PDEase-like"/>
    <property type="match status" value="1"/>
</dbReference>
<dbReference type="Proteomes" id="UP000034795">
    <property type="component" value="Unassembled WGS sequence"/>
</dbReference>
<sequence>MNKGNISLENTFEKAVRLLCQYIPIEKNRKKPLLMHDLRVGLYLYEQDHVEEVVLAGLLHDIIEWTDCTEECIQNAFGPRVLALILANTKDRKILDEVDRQQDIMRRCLLIGEDAFIVKAADTLDSYSFYRSTHNQEEIQRALLISKMILESIPSTMQNPIFKKLVELECF</sequence>
<dbReference type="EMBL" id="LCMS01000024">
    <property type="protein sequence ID" value="KKU40138.1"/>
    <property type="molecule type" value="Genomic_DNA"/>
</dbReference>
<protein>
    <recommendedName>
        <fullName evidence="3">HD domain-containing protein</fullName>
    </recommendedName>
</protein>
<evidence type="ECO:0000313" key="2">
    <source>
        <dbReference type="Proteomes" id="UP000034795"/>
    </source>
</evidence>
<gene>
    <name evidence="1" type="ORF">UX57_C0024G0010</name>
</gene>
<dbReference type="AlphaFoldDB" id="A0A0G1SDI0"/>
<evidence type="ECO:0000313" key="1">
    <source>
        <dbReference type="EMBL" id="KKU40138.1"/>
    </source>
</evidence>
<reference evidence="1 2" key="1">
    <citation type="journal article" date="2015" name="Nature">
        <title>rRNA introns, odd ribosomes, and small enigmatic genomes across a large radiation of phyla.</title>
        <authorList>
            <person name="Brown C.T."/>
            <person name="Hug L.A."/>
            <person name="Thomas B.C."/>
            <person name="Sharon I."/>
            <person name="Castelle C.J."/>
            <person name="Singh A."/>
            <person name="Wilkins M.J."/>
            <person name="Williams K.H."/>
            <person name="Banfield J.F."/>
        </authorList>
    </citation>
    <scope>NUCLEOTIDE SEQUENCE [LARGE SCALE GENOMIC DNA]</scope>
</reference>
<proteinExistence type="predicted"/>
<dbReference type="PANTHER" id="PTHR46246:SF1">
    <property type="entry name" value="GUANOSINE-3',5'-BIS(DIPHOSPHATE) 3'-PYROPHOSPHOHYDROLASE MESH1"/>
    <property type="match status" value="1"/>
</dbReference>